<name>A0ABV0K2C1_9CYAN</name>
<sequence>MTVLTVRVKPNAKQQKAVHLDDGSWLLHLKAPPQDGRANQELIVLLAQGLDIPKTQVHIRSGHTARIKRVEIDA</sequence>
<dbReference type="InterPro" id="IPR003746">
    <property type="entry name" value="DUF167"/>
</dbReference>
<organism evidence="3 4">
    <name type="scientific">Leptolyngbya subtilissima DQ-A4</name>
    <dbReference type="NCBI Taxonomy" id="2933933"/>
    <lineage>
        <taxon>Bacteria</taxon>
        <taxon>Bacillati</taxon>
        <taxon>Cyanobacteriota</taxon>
        <taxon>Cyanophyceae</taxon>
        <taxon>Leptolyngbyales</taxon>
        <taxon>Leptolyngbyaceae</taxon>
        <taxon>Leptolyngbya group</taxon>
        <taxon>Leptolyngbya</taxon>
    </lineage>
</organism>
<dbReference type="EMBL" id="JAMPKX010000002">
    <property type="protein sequence ID" value="MEP0946935.1"/>
    <property type="molecule type" value="Genomic_DNA"/>
</dbReference>
<dbReference type="Gene3D" id="3.30.1200.10">
    <property type="entry name" value="YggU-like"/>
    <property type="match status" value="1"/>
</dbReference>
<dbReference type="PANTHER" id="PTHR13420">
    <property type="entry name" value="UPF0235 PROTEIN C15ORF40"/>
    <property type="match status" value="1"/>
</dbReference>
<dbReference type="HAMAP" id="MF_00634">
    <property type="entry name" value="UPF0235"/>
    <property type="match status" value="1"/>
</dbReference>
<comment type="caution">
    <text evidence="3">The sequence shown here is derived from an EMBL/GenBank/DDBJ whole genome shotgun (WGS) entry which is preliminary data.</text>
</comment>
<dbReference type="InterPro" id="IPR036591">
    <property type="entry name" value="YggU-like_sf"/>
</dbReference>
<comment type="similarity">
    <text evidence="1 2">Belongs to the UPF0235 family.</text>
</comment>
<protein>
    <recommendedName>
        <fullName evidence="2">UPF0235 protein NC992_08630</fullName>
    </recommendedName>
</protein>
<dbReference type="PANTHER" id="PTHR13420:SF7">
    <property type="entry name" value="UPF0235 PROTEIN C15ORF40"/>
    <property type="match status" value="1"/>
</dbReference>
<dbReference type="NCBIfam" id="TIGR00251">
    <property type="entry name" value="DUF167 family protein"/>
    <property type="match status" value="1"/>
</dbReference>
<dbReference type="Pfam" id="PF02594">
    <property type="entry name" value="DUF167"/>
    <property type="match status" value="1"/>
</dbReference>
<dbReference type="SMART" id="SM01152">
    <property type="entry name" value="DUF167"/>
    <property type="match status" value="1"/>
</dbReference>
<evidence type="ECO:0000313" key="3">
    <source>
        <dbReference type="EMBL" id="MEP0946935.1"/>
    </source>
</evidence>
<dbReference type="Proteomes" id="UP001482513">
    <property type="component" value="Unassembled WGS sequence"/>
</dbReference>
<evidence type="ECO:0000256" key="2">
    <source>
        <dbReference type="HAMAP-Rule" id="MF_00634"/>
    </source>
</evidence>
<accession>A0ABV0K2C1</accession>
<gene>
    <name evidence="3" type="ORF">NC992_08630</name>
</gene>
<dbReference type="SUPFAM" id="SSF69786">
    <property type="entry name" value="YggU-like"/>
    <property type="match status" value="1"/>
</dbReference>
<dbReference type="RefSeq" id="WP_190697088.1">
    <property type="nucleotide sequence ID" value="NZ_JAMPKX010000002.1"/>
</dbReference>
<keyword evidence="4" id="KW-1185">Reference proteome</keyword>
<evidence type="ECO:0000313" key="4">
    <source>
        <dbReference type="Proteomes" id="UP001482513"/>
    </source>
</evidence>
<proteinExistence type="inferred from homology"/>
<reference evidence="3 4" key="1">
    <citation type="submission" date="2022-04" db="EMBL/GenBank/DDBJ databases">
        <title>Positive selection, recombination, and allopatry shape intraspecific diversity of widespread and dominant cyanobacteria.</title>
        <authorList>
            <person name="Wei J."/>
            <person name="Shu W."/>
            <person name="Hu C."/>
        </authorList>
    </citation>
    <scope>NUCLEOTIDE SEQUENCE [LARGE SCALE GENOMIC DNA]</scope>
    <source>
        <strain evidence="3 4">DQ-A4</strain>
    </source>
</reference>
<evidence type="ECO:0000256" key="1">
    <source>
        <dbReference type="ARBA" id="ARBA00010364"/>
    </source>
</evidence>